<evidence type="ECO:0000313" key="2">
    <source>
        <dbReference type="EMBL" id="GEP44774.1"/>
    </source>
</evidence>
<organism evidence="2 3">
    <name type="scientific">Brevifollis gellanilyticus</name>
    <dbReference type="NCBI Taxonomy" id="748831"/>
    <lineage>
        <taxon>Bacteria</taxon>
        <taxon>Pseudomonadati</taxon>
        <taxon>Verrucomicrobiota</taxon>
        <taxon>Verrucomicrobiia</taxon>
        <taxon>Verrucomicrobiales</taxon>
        <taxon>Verrucomicrobiaceae</taxon>
    </lineage>
</organism>
<dbReference type="InterPro" id="IPR037682">
    <property type="entry name" value="TonB_C"/>
</dbReference>
<dbReference type="GO" id="GO:0055085">
    <property type="term" value="P:transmembrane transport"/>
    <property type="evidence" value="ECO:0007669"/>
    <property type="project" value="InterPro"/>
</dbReference>
<feature type="domain" description="TonB C-terminal" evidence="1">
    <location>
        <begin position="32"/>
        <end position="100"/>
    </location>
</feature>
<evidence type="ECO:0000259" key="1">
    <source>
        <dbReference type="Pfam" id="PF03544"/>
    </source>
</evidence>
<dbReference type="SUPFAM" id="SSF74653">
    <property type="entry name" value="TolA/TonB C-terminal domain"/>
    <property type="match status" value="1"/>
</dbReference>
<proteinExistence type="predicted"/>
<accession>A0A512MDG3</accession>
<gene>
    <name evidence="2" type="ORF">BGE01nite_40650</name>
</gene>
<comment type="caution">
    <text evidence="2">The sequence shown here is derived from an EMBL/GenBank/DDBJ whole genome shotgun (WGS) entry which is preliminary data.</text>
</comment>
<reference evidence="2 3" key="1">
    <citation type="submission" date="2019-07" db="EMBL/GenBank/DDBJ databases">
        <title>Whole genome shotgun sequence of Brevifollis gellanilyticus NBRC 108608.</title>
        <authorList>
            <person name="Hosoyama A."/>
            <person name="Uohara A."/>
            <person name="Ohji S."/>
            <person name="Ichikawa N."/>
        </authorList>
    </citation>
    <scope>NUCLEOTIDE SEQUENCE [LARGE SCALE GENOMIC DNA]</scope>
    <source>
        <strain evidence="2 3">NBRC 108608</strain>
    </source>
</reference>
<dbReference type="PROSITE" id="PS51257">
    <property type="entry name" value="PROKAR_LIPOPROTEIN"/>
    <property type="match status" value="1"/>
</dbReference>
<dbReference type="Proteomes" id="UP000321577">
    <property type="component" value="Unassembled WGS sequence"/>
</dbReference>
<name>A0A512MDG3_9BACT</name>
<dbReference type="Gene3D" id="3.30.1150.10">
    <property type="match status" value="1"/>
</dbReference>
<dbReference type="AlphaFoldDB" id="A0A512MDG3"/>
<sequence length="120" mass="13016">MSVFSKVTRQFLLQMACICLLGTGCATPKGQATGENGSMRIMVTFSPACQVTDAKVIKSDAPQELQDYVLSHVKKNARAEPRFKDGRPVGSKVVVSVNYKVRDAKKSEVTQLSDVVVTPP</sequence>
<dbReference type="Pfam" id="PF03544">
    <property type="entry name" value="TonB_C"/>
    <property type="match status" value="1"/>
</dbReference>
<evidence type="ECO:0000313" key="3">
    <source>
        <dbReference type="Proteomes" id="UP000321577"/>
    </source>
</evidence>
<protein>
    <recommendedName>
        <fullName evidence="1">TonB C-terminal domain-containing protein</fullName>
    </recommendedName>
</protein>
<keyword evidence="3" id="KW-1185">Reference proteome</keyword>
<dbReference type="EMBL" id="BKAG01000036">
    <property type="protein sequence ID" value="GEP44774.1"/>
    <property type="molecule type" value="Genomic_DNA"/>
</dbReference>